<protein>
    <recommendedName>
        <fullName evidence="1">Acyl-CoA dehydrogenase-like C-terminal domain-containing protein</fullName>
    </recommendedName>
</protein>
<dbReference type="SUPFAM" id="SSF47203">
    <property type="entry name" value="Acyl-CoA dehydrogenase C-terminal domain-like"/>
    <property type="match status" value="1"/>
</dbReference>
<feature type="non-terminal residue" evidence="2">
    <location>
        <position position="1"/>
    </location>
</feature>
<evidence type="ECO:0000259" key="1">
    <source>
        <dbReference type="Pfam" id="PF21263"/>
    </source>
</evidence>
<evidence type="ECO:0000313" key="2">
    <source>
        <dbReference type="EMBL" id="SVB90004.1"/>
    </source>
</evidence>
<dbReference type="Gene3D" id="1.20.140.10">
    <property type="entry name" value="Butyryl-CoA Dehydrogenase, subunit A, domain 3"/>
    <property type="match status" value="2"/>
</dbReference>
<sequence length="204" mass="23386">FLAGAYRDDRINPIWEGTNEINRQIISGFMMKKALMEELPIREAIRDISDFMSNGQLKLKDDTLAEECHSIETAKRFALYLFNEALCKYGQDLKHEQQLTEIIADIFMDIYTAESTVVRARKIMASASPEPNVVNIAKIFTTEMSNRIMSNVHTAITAIHDGPPSPLLDQKISEFENRMRLKTNVISLKRKIAKHVYNNNGYPY</sequence>
<reference evidence="2" key="1">
    <citation type="submission" date="2018-05" db="EMBL/GenBank/DDBJ databases">
        <authorList>
            <person name="Lanie J.A."/>
            <person name="Ng W.-L."/>
            <person name="Kazmierczak K.M."/>
            <person name="Andrzejewski T.M."/>
            <person name="Davidsen T.M."/>
            <person name="Wayne K.J."/>
            <person name="Tettelin H."/>
            <person name="Glass J.I."/>
            <person name="Rusch D."/>
            <person name="Podicherti R."/>
            <person name="Tsui H.-C.T."/>
            <person name="Winkler M.E."/>
        </authorList>
    </citation>
    <scope>NUCLEOTIDE SEQUENCE</scope>
</reference>
<dbReference type="AlphaFoldDB" id="A0A382HRH1"/>
<dbReference type="GO" id="GO:0016627">
    <property type="term" value="F:oxidoreductase activity, acting on the CH-CH group of donors"/>
    <property type="evidence" value="ECO:0007669"/>
    <property type="project" value="InterPro"/>
</dbReference>
<dbReference type="InterPro" id="IPR049426">
    <property type="entry name" value="Acyl-CoA-dh-like_C"/>
</dbReference>
<accession>A0A382HRH1</accession>
<feature type="domain" description="Acyl-CoA dehydrogenase-like C-terminal" evidence="1">
    <location>
        <begin position="74"/>
        <end position="162"/>
    </location>
</feature>
<dbReference type="EMBL" id="UINC01062923">
    <property type="protein sequence ID" value="SVB90004.1"/>
    <property type="molecule type" value="Genomic_DNA"/>
</dbReference>
<dbReference type="InterPro" id="IPR036250">
    <property type="entry name" value="AcylCo_DH-like_C"/>
</dbReference>
<gene>
    <name evidence="2" type="ORF">METZ01_LOCUS242858</name>
</gene>
<organism evidence="2">
    <name type="scientific">marine metagenome</name>
    <dbReference type="NCBI Taxonomy" id="408172"/>
    <lineage>
        <taxon>unclassified sequences</taxon>
        <taxon>metagenomes</taxon>
        <taxon>ecological metagenomes</taxon>
    </lineage>
</organism>
<proteinExistence type="predicted"/>
<name>A0A382HRH1_9ZZZZ</name>
<dbReference type="Pfam" id="PF21263">
    <property type="entry name" value="Acyl-CoA-dh_C"/>
    <property type="match status" value="1"/>
</dbReference>